<accession>A0ABP1GIT0</accession>
<evidence type="ECO:0000313" key="1">
    <source>
        <dbReference type="EMBL" id="CAL5971203.1"/>
    </source>
</evidence>
<reference evidence="1 2" key="1">
    <citation type="submission" date="2024-07" db="EMBL/GenBank/DDBJ databases">
        <authorList>
            <person name="Akdeniz Z."/>
        </authorList>
    </citation>
    <scope>NUCLEOTIDE SEQUENCE [LARGE SCALE GENOMIC DNA]</scope>
</reference>
<proteinExistence type="predicted"/>
<evidence type="ECO:0000313" key="2">
    <source>
        <dbReference type="Proteomes" id="UP001642409"/>
    </source>
</evidence>
<dbReference type="Proteomes" id="UP001642409">
    <property type="component" value="Unassembled WGS sequence"/>
</dbReference>
<gene>
    <name evidence="1" type="ORF">HINF_LOCUS1143</name>
</gene>
<dbReference type="EMBL" id="CAXDID020000002">
    <property type="protein sequence ID" value="CAL5971203.1"/>
    <property type="molecule type" value="Genomic_DNA"/>
</dbReference>
<name>A0ABP1GIT0_9EUKA</name>
<protein>
    <submittedName>
        <fullName evidence="1">Hypothetical_protein</fullName>
    </submittedName>
</protein>
<sequence>MAPIGQIQADDYSFTIDPYGHSHAQQLFQLIISAFVMQQVAMLYWRQLEQEDPKIQTQMVPQISAPLDQLMVIKAARTSAVMTPNIFRLLTEMVASGFMVITSPETYFPARFMFILTWLMTALESRTSTRDEMFSDVPVKLKADWITFRFWRVRLKKEALEQAQVSSIFRCTQVTKRVYEYPNVEKAIEIELIVLCTIYIEQIKL</sequence>
<organism evidence="1 2">
    <name type="scientific">Hexamita inflata</name>
    <dbReference type="NCBI Taxonomy" id="28002"/>
    <lineage>
        <taxon>Eukaryota</taxon>
        <taxon>Metamonada</taxon>
        <taxon>Diplomonadida</taxon>
        <taxon>Hexamitidae</taxon>
        <taxon>Hexamitinae</taxon>
        <taxon>Hexamita</taxon>
    </lineage>
</organism>
<comment type="caution">
    <text evidence="1">The sequence shown here is derived from an EMBL/GenBank/DDBJ whole genome shotgun (WGS) entry which is preliminary data.</text>
</comment>
<keyword evidence="2" id="KW-1185">Reference proteome</keyword>